<comment type="similarity">
    <text evidence="4">Belongs to the TonB-dependent receptor family.</text>
</comment>
<keyword evidence="3" id="KW-0998">Cell outer membrane</keyword>
<name>A0AAW9R609_9GAMM</name>
<dbReference type="Gene3D" id="2.170.130.10">
    <property type="entry name" value="TonB-dependent receptor, plug domain"/>
    <property type="match status" value="1"/>
</dbReference>
<dbReference type="Proteomes" id="UP001364472">
    <property type="component" value="Unassembled WGS sequence"/>
</dbReference>
<feature type="domain" description="TonB-dependent receptor plug" evidence="7">
    <location>
        <begin position="64"/>
        <end position="163"/>
    </location>
</feature>
<dbReference type="InterPro" id="IPR012910">
    <property type="entry name" value="Plug_dom"/>
</dbReference>
<keyword evidence="2 4" id="KW-0472">Membrane</keyword>
<dbReference type="SUPFAM" id="SSF56935">
    <property type="entry name" value="Porins"/>
    <property type="match status" value="1"/>
</dbReference>
<dbReference type="GO" id="GO:0009279">
    <property type="term" value="C:cell outer membrane"/>
    <property type="evidence" value="ECO:0007669"/>
    <property type="project" value="UniProtKB-SubCell"/>
</dbReference>
<accession>A0AAW9R609</accession>
<protein>
    <submittedName>
        <fullName evidence="8">TonB-dependent receptor</fullName>
    </submittedName>
</protein>
<comment type="subcellular location">
    <subcellularLocation>
        <location evidence="1 4">Cell outer membrane</location>
    </subcellularLocation>
</comment>
<keyword evidence="4" id="KW-0798">TonB box</keyword>
<evidence type="ECO:0000259" key="6">
    <source>
        <dbReference type="Pfam" id="PF00593"/>
    </source>
</evidence>
<feature type="chain" id="PRO_5043667730" evidence="5">
    <location>
        <begin position="22"/>
        <end position="854"/>
    </location>
</feature>
<dbReference type="PANTHER" id="PTHR40980:SF5">
    <property type="entry name" value="TONB-DEPENDENT RECEPTOR"/>
    <property type="match status" value="1"/>
</dbReference>
<dbReference type="EMBL" id="JBBDHC010000009">
    <property type="protein sequence ID" value="MEJ1249598.1"/>
    <property type="molecule type" value="Genomic_DNA"/>
</dbReference>
<keyword evidence="8" id="KW-0675">Receptor</keyword>
<dbReference type="PANTHER" id="PTHR40980">
    <property type="entry name" value="PLUG DOMAIN-CONTAINING PROTEIN"/>
    <property type="match status" value="1"/>
</dbReference>
<feature type="domain" description="TonB-dependent receptor-like beta-barrel" evidence="6">
    <location>
        <begin position="369"/>
        <end position="823"/>
    </location>
</feature>
<evidence type="ECO:0000259" key="7">
    <source>
        <dbReference type="Pfam" id="PF07715"/>
    </source>
</evidence>
<comment type="caution">
    <text evidence="8">The sequence shown here is derived from an EMBL/GenBank/DDBJ whole genome shotgun (WGS) entry which is preliminary data.</text>
</comment>
<dbReference type="InterPro" id="IPR037066">
    <property type="entry name" value="Plug_dom_sf"/>
</dbReference>
<evidence type="ECO:0000256" key="3">
    <source>
        <dbReference type="ARBA" id="ARBA00023237"/>
    </source>
</evidence>
<dbReference type="RefSeq" id="WP_337335314.1">
    <property type="nucleotide sequence ID" value="NZ_JBBDHC010000009.1"/>
</dbReference>
<dbReference type="Pfam" id="PF00593">
    <property type="entry name" value="TonB_dep_Rec_b-barrel"/>
    <property type="match status" value="1"/>
</dbReference>
<dbReference type="InterPro" id="IPR036942">
    <property type="entry name" value="Beta-barrel_TonB_sf"/>
</dbReference>
<organism evidence="8 9">
    <name type="scientific">Denitratimonas tolerans</name>
    <dbReference type="NCBI Taxonomy" id="1338420"/>
    <lineage>
        <taxon>Bacteria</taxon>
        <taxon>Pseudomonadati</taxon>
        <taxon>Pseudomonadota</taxon>
        <taxon>Gammaproteobacteria</taxon>
        <taxon>Lysobacterales</taxon>
        <taxon>Lysobacteraceae</taxon>
        <taxon>Denitratimonas</taxon>
    </lineage>
</organism>
<dbReference type="Gene3D" id="2.40.170.20">
    <property type="entry name" value="TonB-dependent receptor, beta-barrel domain"/>
    <property type="match status" value="1"/>
</dbReference>
<evidence type="ECO:0000256" key="1">
    <source>
        <dbReference type="ARBA" id="ARBA00004442"/>
    </source>
</evidence>
<feature type="signal peptide" evidence="5">
    <location>
        <begin position="1"/>
        <end position="21"/>
    </location>
</feature>
<sequence>MKSSPLSLAILVALTSLPAYAESSALPEPAPPDPAVTELSEIVVEQTRVVEEGGGQFDAMQLRRESAQLLDVLSYEQIARSGDSNAAVALRRVTGLSLVDDRFIYVRGLGERYSATLLNGAQIPSPDPTRRVVPLDLFPAGLLSGIEVNKSYNPALPGEFGGGTVDLRTRGIPAARLFKADLGLGFVDGTTGKDGWRSASGDRDWLGRDDGLRAPPAGVLQRPLPPRGSEALADLGREVMAKPFGVSQRSLGPDGNAALSFGDVWGGDDLRMGFISAARWSQSWDKRDEDRAEYARLGDGRLVASEDYRRERTEQNVASSLFLSGGVDVGANHHLDATLMRLAQSLQQDRIDTGLRALGTPERTTQSEWVENVLTSRQLSGEHRFPNAGDAQVRWQVTDSDATRDLPFARSYLYTRNAADEYVYTSSFPAQMRWEMMRDDAREARLDVSVPFILGNDAELALSAGASRLRRDRDSEIWRVSVRHLTQLPTGSTPIDEILAPENIDARRLELLSASQPTDFYQASQSLDAAYLRADLRLGAFRADLGVRREENDQSVVTQDPFLPGAVPTTAHLEGSDTLPSATLTWAYSDNAQLRASWNRTVSRPEFRELSRAPYTDPALDLTVVGNPNLKQTRITSYDLRWEYYFTGTDSLSVALFRKDFDDPIELVRTPASSDLLELRNADTAYVQGIEFEIGSNLGYFADAGWVPEAVRNAIPWYDLALSLNHARIDSEVDLGANAGIQTLATRPLQGQSPYLTNFALTWFDPEAVHEATLLYNVGGKRISKVGLQGLPDEYEQPFGQLDFSYSRHFAENWKLRLRLRNLLDPAVEFTQGDEVSRRYRKGREIAVNLEWAY</sequence>
<keyword evidence="5" id="KW-0732">Signal</keyword>
<keyword evidence="9" id="KW-1185">Reference proteome</keyword>
<evidence type="ECO:0000256" key="4">
    <source>
        <dbReference type="RuleBase" id="RU003357"/>
    </source>
</evidence>
<dbReference type="AlphaFoldDB" id="A0AAW9R609"/>
<dbReference type="Pfam" id="PF07715">
    <property type="entry name" value="Plug"/>
    <property type="match status" value="1"/>
</dbReference>
<gene>
    <name evidence="8" type="ORF">WB794_07925</name>
</gene>
<evidence type="ECO:0000313" key="8">
    <source>
        <dbReference type="EMBL" id="MEJ1249598.1"/>
    </source>
</evidence>
<evidence type="ECO:0000256" key="5">
    <source>
        <dbReference type="SAM" id="SignalP"/>
    </source>
</evidence>
<dbReference type="InterPro" id="IPR000531">
    <property type="entry name" value="Beta-barrel_TonB"/>
</dbReference>
<evidence type="ECO:0000256" key="2">
    <source>
        <dbReference type="ARBA" id="ARBA00023136"/>
    </source>
</evidence>
<proteinExistence type="inferred from homology"/>
<evidence type="ECO:0000313" key="9">
    <source>
        <dbReference type="Proteomes" id="UP001364472"/>
    </source>
</evidence>
<reference evidence="8 9" key="1">
    <citation type="journal article" date="2016" name="Antonie Van Leeuwenhoek">
        <title>Denitratimonas tolerans gen. nov., sp. nov., a denitrifying bacterium isolated from a bioreactor for tannery wastewater treatment.</title>
        <authorList>
            <person name="Han S.I."/>
            <person name="Kim J.O."/>
            <person name="Lee Y.R."/>
            <person name="Ekpeghere K.I."/>
            <person name="Koh S.C."/>
            <person name="Whang K.S."/>
        </authorList>
    </citation>
    <scope>NUCLEOTIDE SEQUENCE [LARGE SCALE GENOMIC DNA]</scope>
    <source>
        <strain evidence="8 9">KACC 17565</strain>
    </source>
</reference>